<gene>
    <name evidence="7" type="ORF">CJP73_02325</name>
</gene>
<dbReference type="GO" id="GO:0005886">
    <property type="term" value="C:plasma membrane"/>
    <property type="evidence" value="ECO:0007669"/>
    <property type="project" value="UniProtKB-SubCell"/>
</dbReference>
<evidence type="ECO:0000256" key="2">
    <source>
        <dbReference type="ARBA" id="ARBA00022475"/>
    </source>
</evidence>
<dbReference type="PANTHER" id="PTHR30482">
    <property type="entry name" value="HIGH-AFFINITY BRANCHED-CHAIN AMINO ACID TRANSPORT SYSTEM PERMEASE"/>
    <property type="match status" value="1"/>
</dbReference>
<keyword evidence="3 6" id="KW-0812">Transmembrane</keyword>
<comment type="subcellular location">
    <subcellularLocation>
        <location evidence="1">Cell membrane</location>
        <topology evidence="1">Multi-pass membrane protein</topology>
    </subcellularLocation>
</comment>
<dbReference type="InterPro" id="IPR043428">
    <property type="entry name" value="LivM-like"/>
</dbReference>
<dbReference type="InterPro" id="IPR001851">
    <property type="entry name" value="ABC_transp_permease"/>
</dbReference>
<dbReference type="AlphaFoldDB" id="A0A3A1Z1L2"/>
<protein>
    <submittedName>
        <fullName evidence="7">Branched-chain amino acid ABC transporter permease</fullName>
    </submittedName>
</protein>
<feature type="transmembrane region" description="Helical" evidence="6">
    <location>
        <begin position="64"/>
        <end position="84"/>
    </location>
</feature>
<evidence type="ECO:0000256" key="4">
    <source>
        <dbReference type="ARBA" id="ARBA00022989"/>
    </source>
</evidence>
<evidence type="ECO:0000256" key="5">
    <source>
        <dbReference type="ARBA" id="ARBA00023136"/>
    </source>
</evidence>
<feature type="transmembrane region" description="Helical" evidence="6">
    <location>
        <begin position="162"/>
        <end position="181"/>
    </location>
</feature>
<sequence>MTNTFKLNFNRLLPFIIFAGLVVVPFWGYATDSSFYVAFFARVMIYAIAAVALNLALGYGGLISLGHALFMGLGAYSVAIPAFYGIDNGWLQLLICITSCAVIGYITGAISLRTTGIGFIMITLAFAQMGYFLFVSLKVYGGDDGTSIANTSQMLGLNLGDIYTVYVVAFLVLILSVWWMARLRASPFGMVIRGARQNARRVNAIGFPARRYLIGAYVLSAVLCGIAGFLLANLNAFASPSLMSWIISGDLVVMLVLGGMGSVLGPLYGAFAFLGLEEILKMITTHWLALFGLAIVFIGLMGKKGIVGFMDDLTSWCRPGARKDGTASATEKEAS</sequence>
<feature type="transmembrane region" description="Helical" evidence="6">
    <location>
        <begin position="90"/>
        <end position="112"/>
    </location>
</feature>
<evidence type="ECO:0000256" key="3">
    <source>
        <dbReference type="ARBA" id="ARBA00022692"/>
    </source>
</evidence>
<dbReference type="PANTHER" id="PTHR30482:SF17">
    <property type="entry name" value="ABC TRANSPORTER ATP-BINDING PROTEIN"/>
    <property type="match status" value="1"/>
</dbReference>
<dbReference type="CDD" id="cd06581">
    <property type="entry name" value="TM_PBP1_LivM_like"/>
    <property type="match status" value="1"/>
</dbReference>
<feature type="transmembrane region" description="Helical" evidence="6">
    <location>
        <begin position="283"/>
        <end position="302"/>
    </location>
</feature>
<organism evidence="7 8">
    <name type="scientific">Neopusillimonas maritima</name>
    <dbReference type="NCBI Taxonomy" id="2026239"/>
    <lineage>
        <taxon>Bacteria</taxon>
        <taxon>Pseudomonadati</taxon>
        <taxon>Pseudomonadota</taxon>
        <taxon>Betaproteobacteria</taxon>
        <taxon>Burkholderiales</taxon>
        <taxon>Alcaligenaceae</taxon>
        <taxon>Neopusillimonas</taxon>
    </lineage>
</organism>
<evidence type="ECO:0000256" key="1">
    <source>
        <dbReference type="ARBA" id="ARBA00004651"/>
    </source>
</evidence>
<keyword evidence="5 6" id="KW-0472">Membrane</keyword>
<feature type="transmembrane region" description="Helical" evidence="6">
    <location>
        <begin position="36"/>
        <end position="57"/>
    </location>
</feature>
<proteinExistence type="predicted"/>
<feature type="transmembrane region" description="Helical" evidence="6">
    <location>
        <begin position="252"/>
        <end position="276"/>
    </location>
</feature>
<feature type="transmembrane region" description="Helical" evidence="6">
    <location>
        <begin position="212"/>
        <end position="232"/>
    </location>
</feature>
<accession>A0A3A1Z1L2</accession>
<evidence type="ECO:0000313" key="7">
    <source>
        <dbReference type="EMBL" id="RIY42287.1"/>
    </source>
</evidence>
<feature type="transmembrane region" description="Helical" evidence="6">
    <location>
        <begin position="12"/>
        <end position="30"/>
    </location>
</feature>
<dbReference type="Proteomes" id="UP000266206">
    <property type="component" value="Unassembled WGS sequence"/>
</dbReference>
<dbReference type="EMBL" id="NQYH01000001">
    <property type="protein sequence ID" value="RIY42287.1"/>
    <property type="molecule type" value="Genomic_DNA"/>
</dbReference>
<dbReference type="GO" id="GO:0015658">
    <property type="term" value="F:branched-chain amino acid transmembrane transporter activity"/>
    <property type="evidence" value="ECO:0007669"/>
    <property type="project" value="InterPro"/>
</dbReference>
<feature type="transmembrane region" description="Helical" evidence="6">
    <location>
        <begin position="119"/>
        <end position="142"/>
    </location>
</feature>
<name>A0A3A1Z1L2_9BURK</name>
<keyword evidence="2" id="KW-1003">Cell membrane</keyword>
<evidence type="ECO:0000313" key="8">
    <source>
        <dbReference type="Proteomes" id="UP000266206"/>
    </source>
</evidence>
<comment type="caution">
    <text evidence="7">The sequence shown here is derived from an EMBL/GenBank/DDBJ whole genome shotgun (WGS) entry which is preliminary data.</text>
</comment>
<evidence type="ECO:0000256" key="6">
    <source>
        <dbReference type="SAM" id="Phobius"/>
    </source>
</evidence>
<dbReference type="Pfam" id="PF02653">
    <property type="entry name" value="BPD_transp_2"/>
    <property type="match status" value="1"/>
</dbReference>
<dbReference type="RefSeq" id="WP_119515373.1">
    <property type="nucleotide sequence ID" value="NZ_NQYH01000001.1"/>
</dbReference>
<keyword evidence="4 6" id="KW-1133">Transmembrane helix</keyword>
<dbReference type="OrthoDB" id="8846334at2"/>
<reference evidence="7 8" key="1">
    <citation type="submission" date="2017-08" db="EMBL/GenBank/DDBJ databases">
        <title>Pusillimonas indicus sp. nov., a member of the family Alcaligenaceae isolated from surface seawater.</title>
        <authorList>
            <person name="Li J."/>
        </authorList>
    </citation>
    <scope>NUCLEOTIDE SEQUENCE [LARGE SCALE GENOMIC DNA]</scope>
    <source>
        <strain evidence="7 8">L52-1-41</strain>
    </source>
</reference>